<evidence type="ECO:0000313" key="2">
    <source>
        <dbReference type="EMBL" id="SMO79888.1"/>
    </source>
</evidence>
<dbReference type="PANTHER" id="PTHR48050:SF13">
    <property type="entry name" value="STEROL 3-BETA-GLUCOSYLTRANSFERASE UGT80A2"/>
    <property type="match status" value="1"/>
</dbReference>
<feature type="domain" description="Erythromycin biosynthesis protein CIII-like C-terminal" evidence="1">
    <location>
        <begin position="294"/>
        <end position="391"/>
    </location>
</feature>
<organism evidence="2 3">
    <name type="scientific">Dietzia kunjamensis subsp. schimae</name>
    <dbReference type="NCBI Taxonomy" id="498198"/>
    <lineage>
        <taxon>Bacteria</taxon>
        <taxon>Bacillati</taxon>
        <taxon>Actinomycetota</taxon>
        <taxon>Actinomycetes</taxon>
        <taxon>Mycobacteriales</taxon>
        <taxon>Dietziaceae</taxon>
        <taxon>Dietzia</taxon>
    </lineage>
</organism>
<evidence type="ECO:0000313" key="3">
    <source>
        <dbReference type="Proteomes" id="UP000315460"/>
    </source>
</evidence>
<name>A0ABY1N2X9_9ACTN</name>
<dbReference type="SUPFAM" id="SSF53756">
    <property type="entry name" value="UDP-Glycosyltransferase/glycogen phosphorylase"/>
    <property type="match status" value="1"/>
</dbReference>
<dbReference type="InterPro" id="IPR010610">
    <property type="entry name" value="EryCIII-like_C"/>
</dbReference>
<accession>A0ABY1N2X9</accession>
<comment type="caution">
    <text evidence="2">The sequence shown here is derived from an EMBL/GenBank/DDBJ whole genome shotgun (WGS) entry which is preliminary data.</text>
</comment>
<reference evidence="2 3" key="1">
    <citation type="submission" date="2017-05" db="EMBL/GenBank/DDBJ databases">
        <authorList>
            <person name="Varghese N."/>
            <person name="Submissions S."/>
        </authorList>
    </citation>
    <scope>NUCLEOTIDE SEQUENCE [LARGE SCALE GENOMIC DNA]</scope>
    <source>
        <strain evidence="2 3">DSM 45139</strain>
    </source>
</reference>
<dbReference type="Proteomes" id="UP000315460">
    <property type="component" value="Unassembled WGS sequence"/>
</dbReference>
<dbReference type="InterPro" id="IPR002213">
    <property type="entry name" value="UDP_glucos_trans"/>
</dbReference>
<dbReference type="EMBL" id="FXTG01000006">
    <property type="protein sequence ID" value="SMO79888.1"/>
    <property type="molecule type" value="Genomic_DNA"/>
</dbReference>
<dbReference type="Pfam" id="PF06722">
    <property type="entry name" value="EryCIII-like_C"/>
    <property type="match status" value="1"/>
</dbReference>
<protein>
    <submittedName>
        <fullName evidence="2">UDP:flavonoid glycosyltransferase YjiC, YdhE family</fullName>
    </submittedName>
</protein>
<dbReference type="Gene3D" id="3.40.50.2000">
    <property type="entry name" value="Glycogen Phosphorylase B"/>
    <property type="match status" value="2"/>
</dbReference>
<keyword evidence="3" id="KW-1185">Reference proteome</keyword>
<dbReference type="CDD" id="cd03784">
    <property type="entry name" value="GT1_Gtf-like"/>
    <property type="match status" value="1"/>
</dbReference>
<dbReference type="PANTHER" id="PTHR48050">
    <property type="entry name" value="STEROL 3-BETA-GLUCOSYLTRANSFERASE"/>
    <property type="match status" value="1"/>
</dbReference>
<gene>
    <name evidence="2" type="ORF">SAMN06265174_106126</name>
</gene>
<sequence>MKILVLAPGTLGDVAPAAGLAQALVADGHAVTVVADAEHAALVKSSASTHAPIHASMSPTEPGVDAPEGDGPGVRAYLRSLRLYMRAAAEAAMLASPGAEVVLTNAISPYGHDIAEAIGARSADALLQPARPSAAYPPMIASGRNLGPRGNRLAGAAAARVPAPVDPACAWVRQELGLPPRSRLAGQRQRNRAASPVHHGISSVVLPRPDDWPDELSLDGFWWPPTQTDWRPPADLADFLRAGPAPVLVSLGSIPLGSGPAAEVAEGLHLGTGRLLLQGDQMRPVAERLGPDRALHIGVTPHDWLFTRVAAVVHQAGAGVAAAALRAGVPSVPVPVHTDQPFWARRLEAIGAATSPVPAKRLTAAALDANIREATGSDALRTGALMVSSQLAQEDGTLPIRHWIQTLAGHTA</sequence>
<dbReference type="InterPro" id="IPR050426">
    <property type="entry name" value="Glycosyltransferase_28"/>
</dbReference>
<evidence type="ECO:0000259" key="1">
    <source>
        <dbReference type="Pfam" id="PF06722"/>
    </source>
</evidence>
<dbReference type="RefSeq" id="WP_154830486.1">
    <property type="nucleotide sequence ID" value="NZ_BAAAQH010000008.1"/>
</dbReference>
<proteinExistence type="predicted"/>